<protein>
    <recommendedName>
        <fullName evidence="3">Starch-binding associating with outer membrane</fullName>
    </recommendedName>
</protein>
<keyword evidence="2" id="KW-1185">Reference proteome</keyword>
<gene>
    <name evidence="1" type="ORF">GCM10007103_23460</name>
</gene>
<dbReference type="Pfam" id="PF12771">
    <property type="entry name" value="SusD-like_2"/>
    <property type="match status" value="1"/>
</dbReference>
<reference evidence="1" key="1">
    <citation type="journal article" date="2014" name="Int. J. Syst. Evol. Microbiol.">
        <title>Complete genome sequence of Corynebacterium casei LMG S-19264T (=DSM 44701T), isolated from a smear-ripened cheese.</title>
        <authorList>
            <consortium name="US DOE Joint Genome Institute (JGI-PGF)"/>
            <person name="Walter F."/>
            <person name="Albersmeier A."/>
            <person name="Kalinowski J."/>
            <person name="Ruckert C."/>
        </authorList>
    </citation>
    <scope>NUCLEOTIDE SEQUENCE</scope>
    <source>
        <strain evidence="1">KCTC 12719</strain>
    </source>
</reference>
<dbReference type="AlphaFoldDB" id="A0A918SGE7"/>
<dbReference type="EMBL" id="BMXB01000009">
    <property type="protein sequence ID" value="GHA41334.1"/>
    <property type="molecule type" value="Genomic_DNA"/>
</dbReference>
<dbReference type="Gene3D" id="1.25.40.390">
    <property type="match status" value="1"/>
</dbReference>
<comment type="caution">
    <text evidence="1">The sequence shown here is derived from an EMBL/GenBank/DDBJ whole genome shotgun (WGS) entry which is preliminary data.</text>
</comment>
<evidence type="ECO:0000313" key="1">
    <source>
        <dbReference type="EMBL" id="GHA41334.1"/>
    </source>
</evidence>
<evidence type="ECO:0008006" key="3">
    <source>
        <dbReference type="Google" id="ProtNLM"/>
    </source>
</evidence>
<reference evidence="1" key="2">
    <citation type="submission" date="2020-09" db="EMBL/GenBank/DDBJ databases">
        <authorList>
            <person name="Sun Q."/>
            <person name="Kim S."/>
        </authorList>
    </citation>
    <scope>NUCLEOTIDE SEQUENCE</scope>
    <source>
        <strain evidence="1">KCTC 12719</strain>
    </source>
</reference>
<evidence type="ECO:0000313" key="2">
    <source>
        <dbReference type="Proteomes" id="UP000610456"/>
    </source>
</evidence>
<dbReference type="RefSeq" id="WP_189604948.1">
    <property type="nucleotide sequence ID" value="NZ_BMXB01000009.1"/>
</dbReference>
<dbReference type="Proteomes" id="UP000610456">
    <property type="component" value="Unassembled WGS sequence"/>
</dbReference>
<organism evidence="1 2">
    <name type="scientific">Salinimicrobium marinum</name>
    <dbReference type="NCBI Taxonomy" id="680283"/>
    <lineage>
        <taxon>Bacteria</taxon>
        <taxon>Pseudomonadati</taxon>
        <taxon>Bacteroidota</taxon>
        <taxon>Flavobacteriia</taxon>
        <taxon>Flavobacteriales</taxon>
        <taxon>Flavobacteriaceae</taxon>
        <taxon>Salinimicrobium</taxon>
    </lineage>
</organism>
<accession>A0A918SGE7</accession>
<name>A0A918SGE7_9FLAO</name>
<dbReference type="SUPFAM" id="SSF48452">
    <property type="entry name" value="TPR-like"/>
    <property type="match status" value="1"/>
</dbReference>
<sequence length="464" mass="52565">MKKSYIILMLSSFFLWSCDNFDDEININPNLPNQASGTQLIASAQLSLSGLSASPKGAFMAQYLAETQYVGQSLYPQESTSFYGWYQGPLMDLETVITSDDLNANEGPVANQVAVAKILKAYYFWNITDRWGDVPYSEALQGSEDFTPAYDTQEFIYNDLFEELKEATGMMVPGNIDGDIIYGGDMEKWEKLGNTIRLLMALRLSEVAPEKASEEFNLAWNAGVMSSNGDNFVFEHLNDANNQNYWYNQVVDQNREWWAITENLVEEMQPVNDPRLPVYANPARATGEFVGMPYGIEEIEGAETEDYSLLGSEIFAQDASIHLVTYAQVLFAVAEAAERSWISEDPEENYNMAVENSILQWTGTSEGAAAFLSNPEISFNSDTALEQIAEQRWVHLYMFGYEAWSEWRRTGYPNDLVTPNGVEIPARLNYPDNEAFNNRENYNQAVERQFGGEESIYGKVWWDE</sequence>
<proteinExistence type="predicted"/>
<dbReference type="InterPro" id="IPR011990">
    <property type="entry name" value="TPR-like_helical_dom_sf"/>
</dbReference>
<dbReference type="InterPro" id="IPR041662">
    <property type="entry name" value="SusD-like_2"/>
</dbReference>